<accession>A0A167HLU5</accession>
<name>A0A167HLU5_CALVF</name>
<keyword evidence="4" id="KW-1185">Reference proteome</keyword>
<feature type="chain" id="PRO_5007887657" evidence="2">
    <location>
        <begin position="19"/>
        <end position="499"/>
    </location>
</feature>
<dbReference type="AlphaFoldDB" id="A0A167HLU5"/>
<evidence type="ECO:0000256" key="2">
    <source>
        <dbReference type="SAM" id="SignalP"/>
    </source>
</evidence>
<dbReference type="STRING" id="1330018.A0A167HLU5"/>
<keyword evidence="2" id="KW-0732">Signal</keyword>
<gene>
    <name evidence="3" type="ORF">CALVIDRAFT_521182</name>
</gene>
<dbReference type="OrthoDB" id="2527403at2759"/>
<sequence length="499" mass="56315">MRLQNLLLVALLATSASASWFSSDKAPDYATWDSDKLAAYLREHDIPVPSDYSKEDLAQLAKANYAATSAWTQGQVEHAQKVFVDARDSVVDSWSESQTREFLLEQGIIAPKSHLEQLRVLAKIRYKALASAISSYSHAASTAISTAIHGDATAQASKSIHSAAAYASRSATSAAAAASHSIVRAMDESKDYVWSEWSDSELRDWLEEHRFVKTKAELRREELLEKMKHGYSTVYNPAYEAWSTSYIHEWLVANGVIKSDYQQTRDKLLKLMKDNYYSTQDAVYARWSDSDLKAWLIEHEVIKSDSQIQREKMIKLMDDHYHRAKDTIWASWKDSEIRDWLIDHGYLRSEAQKRRDELVDLIHEKYDGAQHRAAAYLTWPDARLRAYLRNNGVDETKIPGMSRPTLLQETRIRWVQTTSSIDSLLATVRQYVLSGYEFAEDKVEDLKELLGVGIANAERELKREKKAAYSAASESAKSASSAASKLSSTASSASAHAEL</sequence>
<dbReference type="InterPro" id="IPR018803">
    <property type="entry name" value="Ish1/Msc1-like"/>
</dbReference>
<protein>
    <submittedName>
        <fullName evidence="3">Uncharacterized protein</fullName>
    </submittedName>
</protein>
<reference evidence="3 4" key="1">
    <citation type="journal article" date="2016" name="Mol. Biol. Evol.">
        <title>Comparative Genomics of Early-Diverging Mushroom-Forming Fungi Provides Insights into the Origins of Lignocellulose Decay Capabilities.</title>
        <authorList>
            <person name="Nagy L.G."/>
            <person name="Riley R."/>
            <person name="Tritt A."/>
            <person name="Adam C."/>
            <person name="Daum C."/>
            <person name="Floudas D."/>
            <person name="Sun H."/>
            <person name="Yadav J.S."/>
            <person name="Pangilinan J."/>
            <person name="Larsson K.H."/>
            <person name="Matsuura K."/>
            <person name="Barry K."/>
            <person name="Labutti K."/>
            <person name="Kuo R."/>
            <person name="Ohm R.A."/>
            <person name="Bhattacharya S.S."/>
            <person name="Shirouzu T."/>
            <person name="Yoshinaga Y."/>
            <person name="Martin F.M."/>
            <person name="Grigoriev I.V."/>
            <person name="Hibbett D.S."/>
        </authorList>
    </citation>
    <scope>NUCLEOTIDE SEQUENCE [LARGE SCALE GENOMIC DNA]</scope>
    <source>
        <strain evidence="3 4">TUFC12733</strain>
    </source>
</reference>
<feature type="signal peptide" evidence="2">
    <location>
        <begin position="1"/>
        <end position="18"/>
    </location>
</feature>
<evidence type="ECO:0000313" key="3">
    <source>
        <dbReference type="EMBL" id="KZO91765.1"/>
    </source>
</evidence>
<dbReference type="Proteomes" id="UP000076738">
    <property type="component" value="Unassembled WGS sequence"/>
</dbReference>
<evidence type="ECO:0000256" key="1">
    <source>
        <dbReference type="SAM" id="MobiDB-lite"/>
    </source>
</evidence>
<evidence type="ECO:0000313" key="4">
    <source>
        <dbReference type="Proteomes" id="UP000076738"/>
    </source>
</evidence>
<feature type="region of interest" description="Disordered" evidence="1">
    <location>
        <begin position="473"/>
        <end position="499"/>
    </location>
</feature>
<dbReference type="EMBL" id="KV417318">
    <property type="protein sequence ID" value="KZO91765.1"/>
    <property type="molecule type" value="Genomic_DNA"/>
</dbReference>
<organism evidence="3 4">
    <name type="scientific">Calocera viscosa (strain TUFC12733)</name>
    <dbReference type="NCBI Taxonomy" id="1330018"/>
    <lineage>
        <taxon>Eukaryota</taxon>
        <taxon>Fungi</taxon>
        <taxon>Dikarya</taxon>
        <taxon>Basidiomycota</taxon>
        <taxon>Agaricomycotina</taxon>
        <taxon>Dacrymycetes</taxon>
        <taxon>Dacrymycetales</taxon>
        <taxon>Dacrymycetaceae</taxon>
        <taxon>Calocera</taxon>
    </lineage>
</organism>
<dbReference type="Pfam" id="PF10281">
    <property type="entry name" value="Ish1"/>
    <property type="match status" value="4"/>
</dbReference>
<proteinExistence type="predicted"/>